<sequence length="120" mass="13855">MVVVSHTACNVTCNENCTSRCSLLLQAFNPYQFEPIEAFVCEFNRFRKTVDCETTKRITSRFVVSKFTNLILVQFFFFNKESTPTTERQKIKHILAVFFDPGIAFKLLFWGLAAVLVLDI</sequence>
<protein>
    <submittedName>
        <fullName evidence="2">Uncharacterized protein</fullName>
    </submittedName>
</protein>
<name>A0A0L0P2Z0_CANAR</name>
<keyword evidence="1" id="KW-1133">Transmembrane helix</keyword>
<dbReference type="EMBL" id="LGST01000017">
    <property type="protein sequence ID" value="KNE00723.1"/>
    <property type="molecule type" value="Genomic_DNA"/>
</dbReference>
<proteinExistence type="predicted"/>
<accession>A0A0L0P2Z0</accession>
<keyword evidence="1" id="KW-0812">Transmembrane</keyword>
<gene>
    <name evidence="2" type="ORF">QG37_02253</name>
</gene>
<keyword evidence="1" id="KW-0472">Membrane</keyword>
<dbReference type="AlphaFoldDB" id="A0A0L0P2Z0"/>
<evidence type="ECO:0000313" key="3">
    <source>
        <dbReference type="Proteomes" id="UP000037122"/>
    </source>
</evidence>
<comment type="caution">
    <text evidence="2">The sequence shown here is derived from an EMBL/GenBank/DDBJ whole genome shotgun (WGS) entry which is preliminary data.</text>
</comment>
<organism evidence="2 3">
    <name type="scientific">Candidozyma auris</name>
    <name type="common">Yeast</name>
    <name type="synonym">Candida auris</name>
    <dbReference type="NCBI Taxonomy" id="498019"/>
    <lineage>
        <taxon>Eukaryota</taxon>
        <taxon>Fungi</taxon>
        <taxon>Dikarya</taxon>
        <taxon>Ascomycota</taxon>
        <taxon>Saccharomycotina</taxon>
        <taxon>Pichiomycetes</taxon>
        <taxon>Metschnikowiaceae</taxon>
        <taxon>Candidozyma</taxon>
    </lineage>
</organism>
<dbReference type="VEuPathDB" id="FungiDB:QG37_02253"/>
<reference evidence="3" key="1">
    <citation type="journal article" date="2015" name="BMC Genomics">
        <title>Draft genome of a commonly misdiagnosed multidrug resistant pathogen Candida auris.</title>
        <authorList>
            <person name="Chatterjee S."/>
            <person name="Alampalli S.V."/>
            <person name="Nageshan R.K."/>
            <person name="Chettiar S.T."/>
            <person name="Joshi S."/>
            <person name="Tatu U.S."/>
        </authorList>
    </citation>
    <scope>NUCLEOTIDE SEQUENCE [LARGE SCALE GENOMIC DNA]</scope>
    <source>
        <strain evidence="3">6684</strain>
    </source>
</reference>
<evidence type="ECO:0000256" key="1">
    <source>
        <dbReference type="SAM" id="Phobius"/>
    </source>
</evidence>
<feature type="transmembrane region" description="Helical" evidence="1">
    <location>
        <begin position="94"/>
        <end position="118"/>
    </location>
</feature>
<evidence type="ECO:0000313" key="2">
    <source>
        <dbReference type="EMBL" id="KNE00723.1"/>
    </source>
</evidence>
<dbReference type="Proteomes" id="UP000037122">
    <property type="component" value="Unassembled WGS sequence"/>
</dbReference>